<proteinExistence type="predicted"/>
<reference evidence="2 3" key="1">
    <citation type="submission" date="2019-03" db="EMBL/GenBank/DDBJ databases">
        <title>Genomic Encyclopedia of Type Strains, Phase IV (KMG-IV): sequencing the most valuable type-strain genomes for metagenomic binning, comparative biology and taxonomic classification.</title>
        <authorList>
            <person name="Goeker M."/>
        </authorList>
    </citation>
    <scope>NUCLEOTIDE SEQUENCE [LARGE SCALE GENOMIC DNA]</scope>
    <source>
        <strain evidence="2 3">DSM 25964</strain>
    </source>
</reference>
<evidence type="ECO:0000313" key="3">
    <source>
        <dbReference type="Proteomes" id="UP000295066"/>
    </source>
</evidence>
<organism evidence="2 3">
    <name type="scientific">Aminivibrio pyruvatiphilus</name>
    <dbReference type="NCBI Taxonomy" id="1005740"/>
    <lineage>
        <taxon>Bacteria</taxon>
        <taxon>Thermotogati</taxon>
        <taxon>Synergistota</taxon>
        <taxon>Synergistia</taxon>
        <taxon>Synergistales</taxon>
        <taxon>Aminobacteriaceae</taxon>
        <taxon>Aminivibrio</taxon>
    </lineage>
</organism>
<dbReference type="Proteomes" id="UP000295066">
    <property type="component" value="Unassembled WGS sequence"/>
</dbReference>
<evidence type="ECO:0000313" key="2">
    <source>
        <dbReference type="EMBL" id="TDY63152.1"/>
    </source>
</evidence>
<comment type="caution">
    <text evidence="2">The sequence shown here is derived from an EMBL/GenBank/DDBJ whole genome shotgun (WGS) entry which is preliminary data.</text>
</comment>
<keyword evidence="3" id="KW-1185">Reference proteome</keyword>
<gene>
    <name evidence="2" type="ORF">C8D99_102133</name>
</gene>
<protein>
    <submittedName>
        <fullName evidence="2">Uncharacterized protein</fullName>
    </submittedName>
</protein>
<feature type="signal peptide" evidence="1">
    <location>
        <begin position="1"/>
        <end position="19"/>
    </location>
</feature>
<accession>A0A4R8MFK5</accession>
<evidence type="ECO:0000256" key="1">
    <source>
        <dbReference type="SAM" id="SignalP"/>
    </source>
</evidence>
<feature type="chain" id="PRO_5021033280" evidence="1">
    <location>
        <begin position="20"/>
        <end position="115"/>
    </location>
</feature>
<dbReference type="AlphaFoldDB" id="A0A4R8MFK5"/>
<keyword evidence="1" id="KW-0732">Signal</keyword>
<dbReference type="OrthoDB" id="5727at2"/>
<dbReference type="RefSeq" id="WP_133956044.1">
    <property type="nucleotide sequence ID" value="NZ_SORI01000002.1"/>
</dbReference>
<sequence>MKKIFLLLFALVMVFSAGAAWSHPPSDLELLYNREGGVLEVHAPHSVPDGKRHYINLFTLSLNGQLMYRLEPAWQVDGKAAAACFHVGDLPKGAVLEVEAVCSRAGNLKKSLTVE</sequence>
<dbReference type="EMBL" id="SORI01000002">
    <property type="protein sequence ID" value="TDY63152.1"/>
    <property type="molecule type" value="Genomic_DNA"/>
</dbReference>
<name>A0A4R8MFK5_9BACT</name>